<dbReference type="WBParaSite" id="SVE_0217500.1">
    <property type="protein sequence ID" value="SVE_0217500.1"/>
    <property type="gene ID" value="SVE_0217500"/>
</dbReference>
<dbReference type="Proteomes" id="UP000035680">
    <property type="component" value="Unassembled WGS sequence"/>
</dbReference>
<reference evidence="2" key="2">
    <citation type="submission" date="2015-08" db="UniProtKB">
        <authorList>
            <consortium name="WormBaseParasite"/>
        </authorList>
    </citation>
    <scope>IDENTIFICATION</scope>
</reference>
<evidence type="ECO:0000313" key="1">
    <source>
        <dbReference type="Proteomes" id="UP000035680"/>
    </source>
</evidence>
<sequence length="270" mass="32214">MHNKTCTKSRHILFVSEDFVVITVIEKRNNISYKLTSVISDKNVSPSPCCIKENGKTEQFTNNNFMDVQRINFWQSDFNDTNPVDVPLITGEFYEQYFDDDMDLTSLFQWIILKFQKENSETDRFRNFARLIIPGDRERITKNYIKNNISNISDTIFKELCAERRKFKIDLLSKRNETDKFLRNYLKMKDIINLSYNKKEHQYVYEIKFCRKVNVIEKIINDGYEENTCYIRVPVVTEDKGIRFTDDENYLYYKTTTISCLSKIKINQSN</sequence>
<dbReference type="AlphaFoldDB" id="A0A0K0F063"/>
<evidence type="ECO:0000313" key="2">
    <source>
        <dbReference type="WBParaSite" id="SVE_0217500.1"/>
    </source>
</evidence>
<proteinExistence type="predicted"/>
<reference evidence="1" key="1">
    <citation type="submission" date="2014-07" db="EMBL/GenBank/DDBJ databases">
        <authorList>
            <person name="Martin A.A"/>
            <person name="De Silva N."/>
        </authorList>
    </citation>
    <scope>NUCLEOTIDE SEQUENCE</scope>
</reference>
<protein>
    <submittedName>
        <fullName evidence="2">MIR domain-containing protein</fullName>
    </submittedName>
</protein>
<organism evidence="1 2">
    <name type="scientific">Strongyloides venezuelensis</name>
    <name type="common">Threadworm</name>
    <dbReference type="NCBI Taxonomy" id="75913"/>
    <lineage>
        <taxon>Eukaryota</taxon>
        <taxon>Metazoa</taxon>
        <taxon>Ecdysozoa</taxon>
        <taxon>Nematoda</taxon>
        <taxon>Chromadorea</taxon>
        <taxon>Rhabditida</taxon>
        <taxon>Tylenchina</taxon>
        <taxon>Panagrolaimomorpha</taxon>
        <taxon>Strongyloidoidea</taxon>
        <taxon>Strongyloididae</taxon>
        <taxon>Strongyloides</taxon>
    </lineage>
</organism>
<accession>A0A0K0F063</accession>
<name>A0A0K0F063_STRVS</name>
<keyword evidence="1" id="KW-1185">Reference proteome</keyword>